<dbReference type="Gene3D" id="3.40.50.300">
    <property type="entry name" value="P-loop containing nucleotide triphosphate hydrolases"/>
    <property type="match status" value="1"/>
</dbReference>
<dbReference type="Pfam" id="PF07015">
    <property type="entry name" value="VirC1"/>
    <property type="match status" value="1"/>
</dbReference>
<proteinExistence type="predicted"/>
<evidence type="ECO:0000313" key="1">
    <source>
        <dbReference type="EMBL" id="MBO1077344.1"/>
    </source>
</evidence>
<dbReference type="InterPro" id="IPR050678">
    <property type="entry name" value="DNA_Partitioning_ATPase"/>
</dbReference>
<dbReference type="SUPFAM" id="SSF52540">
    <property type="entry name" value="P-loop containing nucleoside triphosphate hydrolases"/>
    <property type="match status" value="1"/>
</dbReference>
<comment type="caution">
    <text evidence="1">The sequence shown here is derived from an EMBL/GenBank/DDBJ whole genome shotgun (WGS) entry which is preliminary data.</text>
</comment>
<gene>
    <name evidence="1" type="ORF">IAI60_22415</name>
</gene>
<sequence>MATISVASDKGGPGKTTTAILIASELALDGYRVTVLDTDVNQQAAAFGRKAEIVGLTVVGDVREDNILAELRKAEAASEIVIVDLPGGSSTLALKAMHRSHFVLVPTQAALPDVKAAMKTIAQIDDAQELSRTPIARAIIWTRVLPGFESRGARHVRQSVEADESLPILKASMMERAAFREIHITGKVPRQIDPASAASANVAAVTAELLQRIAQLAEAA</sequence>
<dbReference type="CDD" id="cd02042">
    <property type="entry name" value="ParAB_family"/>
    <property type="match status" value="1"/>
</dbReference>
<name>A0ABS3KIR2_9PROT</name>
<dbReference type="RefSeq" id="WP_208776092.1">
    <property type="nucleotide sequence ID" value="NZ_CP061092.1"/>
</dbReference>
<dbReference type="PANTHER" id="PTHR13696:SF96">
    <property type="entry name" value="COBQ_COBB_MIND_PARA NUCLEOTIDE BINDING DOMAIN-CONTAINING PROTEIN"/>
    <property type="match status" value="1"/>
</dbReference>
<organism evidence="1 2">
    <name type="scientific">Roseomonas marmotae</name>
    <dbReference type="NCBI Taxonomy" id="2768161"/>
    <lineage>
        <taxon>Bacteria</taxon>
        <taxon>Pseudomonadati</taxon>
        <taxon>Pseudomonadota</taxon>
        <taxon>Alphaproteobacteria</taxon>
        <taxon>Acetobacterales</taxon>
        <taxon>Roseomonadaceae</taxon>
        <taxon>Roseomonas</taxon>
    </lineage>
</organism>
<keyword evidence="2" id="KW-1185">Reference proteome</keyword>
<dbReference type="Proteomes" id="UP001518990">
    <property type="component" value="Unassembled WGS sequence"/>
</dbReference>
<dbReference type="InterPro" id="IPR009744">
    <property type="entry name" value="VirC1"/>
</dbReference>
<dbReference type="PANTHER" id="PTHR13696">
    <property type="entry name" value="P-LOOP CONTAINING NUCLEOSIDE TRIPHOSPHATE HYDROLASE"/>
    <property type="match status" value="1"/>
</dbReference>
<evidence type="ECO:0000313" key="2">
    <source>
        <dbReference type="Proteomes" id="UP001518990"/>
    </source>
</evidence>
<accession>A0ABS3KIR2</accession>
<dbReference type="InterPro" id="IPR027417">
    <property type="entry name" value="P-loop_NTPase"/>
</dbReference>
<reference evidence="1 2" key="1">
    <citation type="submission" date="2020-09" db="EMBL/GenBank/DDBJ databases">
        <title>Roseomonas.</title>
        <authorList>
            <person name="Zhu W."/>
        </authorList>
    </citation>
    <scope>NUCLEOTIDE SEQUENCE [LARGE SCALE GENOMIC DNA]</scope>
    <source>
        <strain evidence="1 2">1311</strain>
    </source>
</reference>
<protein>
    <submittedName>
        <fullName evidence="1">ParA family protein</fullName>
    </submittedName>
</protein>
<dbReference type="PIRSF" id="PIRSF009320">
    <property type="entry name" value="Nuc_binding_HP_1000"/>
    <property type="match status" value="1"/>
</dbReference>
<dbReference type="EMBL" id="JACTNF010000073">
    <property type="protein sequence ID" value="MBO1077344.1"/>
    <property type="molecule type" value="Genomic_DNA"/>
</dbReference>